<sequence>MSSEEPANAPASQLSLQEIANERKVHGNDCYRSRKWNEALVAYQSALNHLPKRHDKQAESGSSSGGKDGNDEENEDPNRMGKGKATEGNDQEEETPIEISSPVVSEAEKQTASLRAMLNANIGACYVKLGDHKEAVKYCTEAILDDPTYIKARERRAASNDILNTWTSLTAIQEDYNALLKLVPSTTYQADIKRKLDRLQPRIETAQKKETDEMLDKLKGLGNSNFGLSTENFKFVPNGSGGYSVNFTR</sequence>
<protein>
    <recommendedName>
        <fullName evidence="5">Tetratricopeptide repeat protein 1</fullName>
    </recommendedName>
</protein>
<dbReference type="InterPro" id="IPR052769">
    <property type="entry name" value="TPR_domain_protein"/>
</dbReference>
<feature type="compositionally biased region" description="Basic and acidic residues" evidence="2">
    <location>
        <begin position="76"/>
        <end position="87"/>
    </location>
</feature>
<evidence type="ECO:0008006" key="5">
    <source>
        <dbReference type="Google" id="ProtNLM"/>
    </source>
</evidence>
<evidence type="ECO:0000256" key="2">
    <source>
        <dbReference type="SAM" id="MobiDB-lite"/>
    </source>
</evidence>
<dbReference type="Proteomes" id="UP000724874">
    <property type="component" value="Unassembled WGS sequence"/>
</dbReference>
<feature type="region of interest" description="Disordered" evidence="2">
    <location>
        <begin position="1"/>
        <end position="20"/>
    </location>
</feature>
<keyword evidence="4" id="KW-1185">Reference proteome</keyword>
<dbReference type="SUPFAM" id="SSF48452">
    <property type="entry name" value="TPR-like"/>
    <property type="match status" value="1"/>
</dbReference>
<dbReference type="InterPro" id="IPR011990">
    <property type="entry name" value="TPR-like_helical_dom_sf"/>
</dbReference>
<gene>
    <name evidence="3" type="ORF">CPB84DRAFT_1811859</name>
</gene>
<feature type="compositionally biased region" description="Polar residues" evidence="2">
    <location>
        <begin position="1"/>
        <end position="18"/>
    </location>
</feature>
<dbReference type="SMART" id="SM00028">
    <property type="entry name" value="TPR"/>
    <property type="match status" value="2"/>
</dbReference>
<dbReference type="OrthoDB" id="1872379at2759"/>
<dbReference type="EMBL" id="JADNYJ010000002">
    <property type="protein sequence ID" value="KAF8912851.1"/>
    <property type="molecule type" value="Genomic_DNA"/>
</dbReference>
<dbReference type="PROSITE" id="PS50005">
    <property type="entry name" value="TPR"/>
    <property type="match status" value="1"/>
</dbReference>
<name>A0A9P5TTK8_GYMJU</name>
<keyword evidence="1" id="KW-0802">TPR repeat</keyword>
<feature type="repeat" description="TPR" evidence="1">
    <location>
        <begin position="116"/>
        <end position="149"/>
    </location>
</feature>
<evidence type="ECO:0000313" key="3">
    <source>
        <dbReference type="EMBL" id="KAF8912851.1"/>
    </source>
</evidence>
<evidence type="ECO:0000313" key="4">
    <source>
        <dbReference type="Proteomes" id="UP000724874"/>
    </source>
</evidence>
<dbReference type="PANTHER" id="PTHR46014:SF1">
    <property type="entry name" value="TETRATRICOPEPTIDE REPEAT PROTEIN 1"/>
    <property type="match status" value="1"/>
</dbReference>
<dbReference type="Gene3D" id="1.25.40.10">
    <property type="entry name" value="Tetratricopeptide repeat domain"/>
    <property type="match status" value="1"/>
</dbReference>
<reference evidence="3" key="1">
    <citation type="submission" date="2020-11" db="EMBL/GenBank/DDBJ databases">
        <authorList>
            <consortium name="DOE Joint Genome Institute"/>
            <person name="Ahrendt S."/>
            <person name="Riley R."/>
            <person name="Andreopoulos W."/>
            <person name="LaButti K."/>
            <person name="Pangilinan J."/>
            <person name="Ruiz-duenas F.J."/>
            <person name="Barrasa J.M."/>
            <person name="Sanchez-Garcia M."/>
            <person name="Camarero S."/>
            <person name="Miyauchi S."/>
            <person name="Serrano A."/>
            <person name="Linde D."/>
            <person name="Babiker R."/>
            <person name="Drula E."/>
            <person name="Ayuso-Fernandez I."/>
            <person name="Pacheco R."/>
            <person name="Padilla G."/>
            <person name="Ferreira P."/>
            <person name="Barriuso J."/>
            <person name="Kellner H."/>
            <person name="Castanera R."/>
            <person name="Alfaro M."/>
            <person name="Ramirez L."/>
            <person name="Pisabarro A.G."/>
            <person name="Kuo A."/>
            <person name="Tritt A."/>
            <person name="Lipzen A."/>
            <person name="He G."/>
            <person name="Yan M."/>
            <person name="Ng V."/>
            <person name="Cullen D."/>
            <person name="Martin F."/>
            <person name="Rosso M.-N."/>
            <person name="Henrissat B."/>
            <person name="Hibbett D."/>
            <person name="Martinez A.T."/>
            <person name="Grigoriev I.V."/>
        </authorList>
    </citation>
    <scope>NUCLEOTIDE SEQUENCE</scope>
    <source>
        <strain evidence="3">AH 44721</strain>
    </source>
</reference>
<evidence type="ECO:0000256" key="1">
    <source>
        <dbReference type="PROSITE-ProRule" id="PRU00339"/>
    </source>
</evidence>
<dbReference type="InterPro" id="IPR019734">
    <property type="entry name" value="TPR_rpt"/>
</dbReference>
<feature type="region of interest" description="Disordered" evidence="2">
    <location>
        <begin position="48"/>
        <end position="106"/>
    </location>
</feature>
<dbReference type="PANTHER" id="PTHR46014">
    <property type="entry name" value="TETRATRICOPEPTIDE REPEAT PROTEIN 1"/>
    <property type="match status" value="1"/>
</dbReference>
<dbReference type="AlphaFoldDB" id="A0A9P5TTK8"/>
<organism evidence="3 4">
    <name type="scientific">Gymnopilus junonius</name>
    <name type="common">Spectacular rustgill mushroom</name>
    <name type="synonym">Gymnopilus spectabilis subsp. junonius</name>
    <dbReference type="NCBI Taxonomy" id="109634"/>
    <lineage>
        <taxon>Eukaryota</taxon>
        <taxon>Fungi</taxon>
        <taxon>Dikarya</taxon>
        <taxon>Basidiomycota</taxon>
        <taxon>Agaricomycotina</taxon>
        <taxon>Agaricomycetes</taxon>
        <taxon>Agaricomycetidae</taxon>
        <taxon>Agaricales</taxon>
        <taxon>Agaricineae</taxon>
        <taxon>Hymenogastraceae</taxon>
        <taxon>Gymnopilus</taxon>
    </lineage>
</organism>
<comment type="caution">
    <text evidence="3">The sequence shown here is derived from an EMBL/GenBank/DDBJ whole genome shotgun (WGS) entry which is preliminary data.</text>
</comment>
<accession>A0A9P5TTK8</accession>
<proteinExistence type="predicted"/>